<evidence type="ECO:0000256" key="1">
    <source>
        <dbReference type="ARBA" id="ARBA00022729"/>
    </source>
</evidence>
<dbReference type="InterPro" id="IPR010177">
    <property type="entry name" value="Paired_CXXCH_1"/>
</dbReference>
<dbReference type="InterPro" id="IPR036280">
    <property type="entry name" value="Multihaem_cyt_sf"/>
</dbReference>
<dbReference type="InterPro" id="IPR051829">
    <property type="entry name" value="Multiheme_Cytochr_ET"/>
</dbReference>
<dbReference type="AlphaFoldDB" id="A0A6G7PXX4"/>
<evidence type="ECO:0000259" key="2">
    <source>
        <dbReference type="Pfam" id="PF09699"/>
    </source>
</evidence>
<keyword evidence="1" id="KW-0732">Signal</keyword>
<protein>
    <recommendedName>
        <fullName evidence="2">Doubled CXXCH motif domain-containing protein</fullName>
    </recommendedName>
</protein>
<keyword evidence="4" id="KW-1185">Reference proteome</keyword>
<organism evidence="3 4">
    <name type="scientific">Thermosulfuriphilus ammonigenes</name>
    <dbReference type="NCBI Taxonomy" id="1936021"/>
    <lineage>
        <taxon>Bacteria</taxon>
        <taxon>Pseudomonadati</taxon>
        <taxon>Thermodesulfobacteriota</taxon>
        <taxon>Thermodesulfobacteria</taxon>
        <taxon>Thermodesulfobacteriales</taxon>
        <taxon>Thermodesulfobacteriaceae</taxon>
        <taxon>Thermosulfuriphilus</taxon>
    </lineage>
</organism>
<feature type="domain" description="Doubled CXXCH motif" evidence="2">
    <location>
        <begin position="357"/>
        <end position="388"/>
    </location>
</feature>
<dbReference type="Proteomes" id="UP000502179">
    <property type="component" value="Chromosome"/>
</dbReference>
<dbReference type="Gene3D" id="1.10.1130.10">
    <property type="entry name" value="Flavocytochrome C3, Chain A"/>
    <property type="match status" value="1"/>
</dbReference>
<name>A0A6G7PXX4_9BACT</name>
<feature type="domain" description="Doubled CXXCH motif" evidence="2">
    <location>
        <begin position="303"/>
        <end position="336"/>
    </location>
</feature>
<proteinExistence type="predicted"/>
<gene>
    <name evidence="3" type="ORF">G4V39_09800</name>
</gene>
<sequence>MIRWWILLLIILWGPFSWAQTQKVCFKCHPRKAFIQGRIHKPITKGECDRCHLPHVSRYKGLLKEPAPGLCFTCHKPLKKALTQAEVIHPPVAKGACLRCHEAHTSPQPNLLKEEAKTICLNCHKDLRQKFKNPHFPFAQGKCLSCHEAHVSNDRRLIKKTGPDLCLTCHKETAKLSKTHQGKAPGEMDCLSCHNPHGSDRKGLLREKGHPPYEKGSCQTCHKAQKKGADLCLSCHEDQKKSFEHTHNHLLGGLEENPCLVCHSPHVADTEALLRDAPGRLCQQCHPETYRQKEASLYIHPQWGNCLNCHVGHGSNHPAMLNGDGNAACVRCHETQGEFTHPVGDKIIDPRNGQPVTCVTCHDPMGTNFKYNLRLSGEATLCLECHKNY</sequence>
<dbReference type="KEGG" id="tav:G4V39_09800"/>
<feature type="domain" description="Doubled CXXCH motif" evidence="2">
    <location>
        <begin position="255"/>
        <end position="288"/>
    </location>
</feature>
<evidence type="ECO:0000313" key="4">
    <source>
        <dbReference type="Proteomes" id="UP000502179"/>
    </source>
</evidence>
<dbReference type="PANTHER" id="PTHR35038:SF6">
    <property type="entry name" value="SURFACE LOCALIZED DECAHEME CYTOCHROME C LIPOPROTEIN"/>
    <property type="match status" value="1"/>
</dbReference>
<feature type="domain" description="Doubled CXXCH motif" evidence="2">
    <location>
        <begin position="89"/>
        <end position="128"/>
    </location>
</feature>
<dbReference type="NCBIfam" id="TIGR01905">
    <property type="entry name" value="paired_CXXCH_1"/>
    <property type="match status" value="7"/>
</dbReference>
<dbReference type="EMBL" id="CP048877">
    <property type="protein sequence ID" value="QIJ72545.1"/>
    <property type="molecule type" value="Genomic_DNA"/>
</dbReference>
<accession>A0A6G7PXX4</accession>
<dbReference type="PANTHER" id="PTHR35038">
    <property type="entry name" value="DISSIMILATORY SULFITE REDUCTASE SIRA"/>
    <property type="match status" value="1"/>
</dbReference>
<dbReference type="RefSeq" id="WP_166032762.1">
    <property type="nucleotide sequence ID" value="NZ_CP048877.1"/>
</dbReference>
<feature type="domain" description="Doubled CXXCH motif" evidence="2">
    <location>
        <begin position="40"/>
        <end position="79"/>
    </location>
</feature>
<feature type="domain" description="Doubled CXXCH motif" evidence="2">
    <location>
        <begin position="135"/>
        <end position="174"/>
    </location>
</feature>
<evidence type="ECO:0000313" key="3">
    <source>
        <dbReference type="EMBL" id="QIJ72545.1"/>
    </source>
</evidence>
<dbReference type="Pfam" id="PF09699">
    <property type="entry name" value="Paired_CXXCH_1"/>
    <property type="match status" value="7"/>
</dbReference>
<dbReference type="SUPFAM" id="SSF48695">
    <property type="entry name" value="Multiheme cytochromes"/>
    <property type="match status" value="2"/>
</dbReference>
<feature type="domain" description="Doubled CXXCH motif" evidence="2">
    <location>
        <begin position="187"/>
        <end position="209"/>
    </location>
</feature>
<reference evidence="3 4" key="1">
    <citation type="submission" date="2020-02" db="EMBL/GenBank/DDBJ databases">
        <title>Genome analysis of Thermosulfuriphilus ammonigenes ST65T, an anaerobic thermophilic chemolithoautotrophic bacterium isolated from a deep-sea hydrothermal vent.</title>
        <authorList>
            <person name="Slobodkina G."/>
            <person name="Allioux M."/>
            <person name="Merkel A."/>
            <person name="Alain K."/>
            <person name="Jebbar M."/>
            <person name="Slobodkin A."/>
        </authorList>
    </citation>
    <scope>NUCLEOTIDE SEQUENCE [LARGE SCALE GENOMIC DNA]</scope>
    <source>
        <strain evidence="3 4">ST65</strain>
    </source>
</reference>
<dbReference type="Gene3D" id="3.90.10.10">
    <property type="entry name" value="Cytochrome C3"/>
    <property type="match status" value="3"/>
</dbReference>
<dbReference type="GO" id="GO:0016491">
    <property type="term" value="F:oxidoreductase activity"/>
    <property type="evidence" value="ECO:0007669"/>
    <property type="project" value="TreeGrafter"/>
</dbReference>